<dbReference type="SMART" id="SM00342">
    <property type="entry name" value="HTH_ARAC"/>
    <property type="match status" value="1"/>
</dbReference>
<evidence type="ECO:0000313" key="6">
    <source>
        <dbReference type="Proteomes" id="UP000199006"/>
    </source>
</evidence>
<dbReference type="PANTHER" id="PTHR47893:SF1">
    <property type="entry name" value="REGULATORY PROTEIN PCHR"/>
    <property type="match status" value="1"/>
</dbReference>
<dbReference type="InterPro" id="IPR020449">
    <property type="entry name" value="Tscrpt_reg_AraC-type_HTH"/>
</dbReference>
<dbReference type="Pfam" id="PF12833">
    <property type="entry name" value="HTH_18"/>
    <property type="match status" value="1"/>
</dbReference>
<dbReference type="InterPro" id="IPR018062">
    <property type="entry name" value="HTH_AraC-typ_CS"/>
</dbReference>
<dbReference type="PANTHER" id="PTHR47893">
    <property type="entry name" value="REGULATORY PROTEIN PCHR"/>
    <property type="match status" value="1"/>
</dbReference>
<dbReference type="EMBL" id="FOTI01000019">
    <property type="protein sequence ID" value="SFL57780.1"/>
    <property type="molecule type" value="Genomic_DNA"/>
</dbReference>
<evidence type="ECO:0000256" key="3">
    <source>
        <dbReference type="ARBA" id="ARBA00023163"/>
    </source>
</evidence>
<dbReference type="Gene3D" id="1.10.10.60">
    <property type="entry name" value="Homeodomain-like"/>
    <property type="match status" value="1"/>
</dbReference>
<accession>A0A1I4IU08</accession>
<dbReference type="InterPro" id="IPR009057">
    <property type="entry name" value="Homeodomain-like_sf"/>
</dbReference>
<keyword evidence="1" id="KW-0805">Transcription regulation</keyword>
<dbReference type="InterPro" id="IPR053142">
    <property type="entry name" value="PchR_regulatory_protein"/>
</dbReference>
<dbReference type="AlphaFoldDB" id="A0A1I4IU08"/>
<dbReference type="InterPro" id="IPR018060">
    <property type="entry name" value="HTH_AraC"/>
</dbReference>
<dbReference type="STRING" id="29563.SAMN02983006_01507"/>
<gene>
    <name evidence="5" type="ORF">SAMN02983006_01507</name>
</gene>
<dbReference type="GO" id="GO:0043565">
    <property type="term" value="F:sequence-specific DNA binding"/>
    <property type="evidence" value="ECO:0007669"/>
    <property type="project" value="InterPro"/>
</dbReference>
<keyword evidence="2" id="KW-0238">DNA-binding</keyword>
<dbReference type="RefSeq" id="WP_177181391.1">
    <property type="nucleotide sequence ID" value="NZ_FOTI01000019.1"/>
</dbReference>
<name>A0A1I4IU08_9FIRM</name>
<protein>
    <submittedName>
        <fullName evidence="5">Transcriptional regulator, AraC family</fullName>
    </submittedName>
</protein>
<reference evidence="5 6" key="1">
    <citation type="submission" date="2016-10" db="EMBL/GenBank/DDBJ databases">
        <authorList>
            <person name="de Groot N.N."/>
        </authorList>
    </citation>
    <scope>NUCLEOTIDE SEQUENCE [LARGE SCALE GENOMIC DNA]</scope>
    <source>
        <strain evidence="5 6">ATCC 51327</strain>
    </source>
</reference>
<dbReference type="GO" id="GO:0003700">
    <property type="term" value="F:DNA-binding transcription factor activity"/>
    <property type="evidence" value="ECO:0007669"/>
    <property type="project" value="InterPro"/>
</dbReference>
<sequence length="338" mass="39438">MNRYIFTNTDDYYDKLSHEVGILEQLTGINIYAYKINNDFGSGYFRRLKLENGIEIVKADFKLKRDFEYSYETHLSRGFELVYFLSGSALVEDHLLGKSSLIKAGEVHYWKNRDPNQGKMKYFKQDKLKFINVYFNKSFFEQLSFANFKAIKAEILSQDQRQATDKLAIPELIVPLKQIAASSWDYNSMSELLFLQSKAIELVSLFVKHKYLHRKAINKKIINNQLELEKIKAARHIIANNLTDPPNTEELARSVGLNNYKLKLGFKEVYQMTIFSCLRSLRMEKAREFLIKQENENILAIANQVGYMNPSHFAAAFKKEYGLNPSVFREKFGFKFNS</sequence>
<evidence type="ECO:0000313" key="5">
    <source>
        <dbReference type="EMBL" id="SFL57780.1"/>
    </source>
</evidence>
<dbReference type="PROSITE" id="PS00041">
    <property type="entry name" value="HTH_ARAC_FAMILY_1"/>
    <property type="match status" value="1"/>
</dbReference>
<dbReference type="PRINTS" id="PR00032">
    <property type="entry name" value="HTHARAC"/>
</dbReference>
<dbReference type="Proteomes" id="UP000199006">
    <property type="component" value="Unassembled WGS sequence"/>
</dbReference>
<dbReference type="PROSITE" id="PS01124">
    <property type="entry name" value="HTH_ARAC_FAMILY_2"/>
    <property type="match status" value="1"/>
</dbReference>
<keyword evidence="6" id="KW-1185">Reference proteome</keyword>
<organism evidence="5 6">
    <name type="scientific">Halanaerobium salsuginis</name>
    <dbReference type="NCBI Taxonomy" id="29563"/>
    <lineage>
        <taxon>Bacteria</taxon>
        <taxon>Bacillati</taxon>
        <taxon>Bacillota</taxon>
        <taxon>Clostridia</taxon>
        <taxon>Halanaerobiales</taxon>
        <taxon>Halanaerobiaceae</taxon>
        <taxon>Halanaerobium</taxon>
    </lineage>
</organism>
<proteinExistence type="predicted"/>
<evidence type="ECO:0000259" key="4">
    <source>
        <dbReference type="PROSITE" id="PS01124"/>
    </source>
</evidence>
<evidence type="ECO:0000256" key="1">
    <source>
        <dbReference type="ARBA" id="ARBA00023015"/>
    </source>
</evidence>
<keyword evidence="3" id="KW-0804">Transcription</keyword>
<evidence type="ECO:0000256" key="2">
    <source>
        <dbReference type="ARBA" id="ARBA00023125"/>
    </source>
</evidence>
<dbReference type="SUPFAM" id="SSF46689">
    <property type="entry name" value="Homeodomain-like"/>
    <property type="match status" value="1"/>
</dbReference>
<feature type="domain" description="HTH araC/xylS-type" evidence="4">
    <location>
        <begin position="232"/>
        <end position="331"/>
    </location>
</feature>